<dbReference type="SMART" id="SM00554">
    <property type="entry name" value="FAS1"/>
    <property type="match status" value="2"/>
</dbReference>
<dbReference type="Pfam" id="PF02469">
    <property type="entry name" value="Fasciclin"/>
    <property type="match status" value="2"/>
</dbReference>
<feature type="domain" description="FAS1" evidence="1">
    <location>
        <begin position="202"/>
        <end position="357"/>
    </location>
</feature>
<dbReference type="PANTHER" id="PTHR10900:SF125">
    <property type="entry name" value="FAS1 DOMAIN-CONTAINING PROTEIN YLR001C"/>
    <property type="match status" value="1"/>
</dbReference>
<dbReference type="Gene3D" id="2.30.180.10">
    <property type="entry name" value="FAS1 domain"/>
    <property type="match status" value="2"/>
</dbReference>
<proteinExistence type="predicted"/>
<dbReference type="EMBL" id="MN832834">
    <property type="protein sequence ID" value="QNT61263.1"/>
    <property type="molecule type" value="Genomic_DNA"/>
</dbReference>
<dbReference type="PANTHER" id="PTHR10900">
    <property type="entry name" value="PERIOSTIN-RELATED"/>
    <property type="match status" value="1"/>
</dbReference>
<dbReference type="InterPro" id="IPR036378">
    <property type="entry name" value="FAS1_dom_sf"/>
</dbReference>
<feature type="domain" description="FAS1" evidence="1">
    <location>
        <begin position="62"/>
        <end position="199"/>
    </location>
</feature>
<dbReference type="SUPFAM" id="SSF82153">
    <property type="entry name" value="FAS1 domain"/>
    <property type="match status" value="2"/>
</dbReference>
<dbReference type="InterPro" id="IPR000782">
    <property type="entry name" value="FAS1_domain"/>
</dbReference>
<accession>A0A7H1MHC8</accession>
<gene>
    <name evidence="2" type="primary">spoF</name>
</gene>
<dbReference type="AlphaFoldDB" id="A0A7H1MHC8"/>
<sequence>MALTSKIRRTLIQAATVAAVLLTVSTAVQLYVTKWRPAADQWRLTQIFKGSNEPLHLPLTHSQTAWEVMKSDKNISSFVRMIEDFPDIVLGLTSVAGKFTVLAPTNAAFEREPLAHDTPDFGYMMLVGYHMGPGSFSDQALLETNTISSFLNADRFFKYKQRLSIQPCVDGISVNFRAKLIGPGTIAANGHVHHIDRILPIPEAVAITLRDTPEFNSFRTALIQTNVAVVVNDTSTHDGQTVFVPTNAAFEKLGRKINRFLFSPGGNTYLEALLRYHIVTNRTFYSDVHYQSNGQGEIKMATGSATSLPTLVNGHDLQISIHADDSRNLITINNAVRASTQDIVAMDGVIHVIDTVLLPPTASEDGSKPQEEDTSWITSLVQLFRWKTTPEELTVESLMEILNPLLEPSS</sequence>
<organism evidence="2">
    <name type="scientific">Chrysosporium merdarium</name>
    <dbReference type="NCBI Taxonomy" id="108922"/>
    <lineage>
        <taxon>Eukaryota</taxon>
        <taxon>Fungi</taxon>
        <taxon>Dikarya</taxon>
        <taxon>Ascomycota</taxon>
        <taxon>Pezizomycotina</taxon>
        <taxon>Eurotiomycetes</taxon>
        <taxon>Eurotiomycetidae</taxon>
        <taxon>Onygenales</taxon>
        <taxon>Onygenaceae</taxon>
        <taxon>Chrysosporium</taxon>
    </lineage>
</organism>
<evidence type="ECO:0000259" key="1">
    <source>
        <dbReference type="PROSITE" id="PS50213"/>
    </source>
</evidence>
<evidence type="ECO:0000313" key="2">
    <source>
        <dbReference type="EMBL" id="QNT61263.1"/>
    </source>
</evidence>
<dbReference type="InterPro" id="IPR050904">
    <property type="entry name" value="Adhesion/Biosynth-related"/>
</dbReference>
<reference evidence="2" key="1">
    <citation type="submission" date="2019-12" db="EMBL/GenBank/DDBJ databases">
        <authorList>
            <person name="Thiele W."/>
        </authorList>
    </citation>
    <scope>NUCLEOTIDE SEQUENCE</scope>
    <source>
        <strain evidence="2">ATCC 74009</strain>
    </source>
</reference>
<dbReference type="PROSITE" id="PS50213">
    <property type="entry name" value="FAS1"/>
    <property type="match status" value="2"/>
</dbReference>
<protein>
    <submittedName>
        <fullName evidence="2">Fasciclin domain-containing protein</fullName>
    </submittedName>
</protein>
<name>A0A7H1MHC8_9EURO</name>